<organism evidence="1 2">
    <name type="scientific">Pseudozyma hubeiensis (strain SY62)</name>
    <name type="common">Yeast</name>
    <dbReference type="NCBI Taxonomy" id="1305764"/>
    <lineage>
        <taxon>Eukaryota</taxon>
        <taxon>Fungi</taxon>
        <taxon>Dikarya</taxon>
        <taxon>Basidiomycota</taxon>
        <taxon>Ustilaginomycotina</taxon>
        <taxon>Ustilaginomycetes</taxon>
        <taxon>Ustilaginales</taxon>
        <taxon>Ustilaginaceae</taxon>
        <taxon>Pseudozyma</taxon>
    </lineage>
</organism>
<protein>
    <submittedName>
        <fullName evidence="1">Uncharacterized protein</fullName>
    </submittedName>
</protein>
<dbReference type="GeneID" id="24108156"/>
<keyword evidence="2" id="KW-1185">Reference proteome</keyword>
<reference evidence="2" key="1">
    <citation type="journal article" date="2013" name="Genome Announc.">
        <title>Draft genome sequence of the basidiomycetous yeast-like fungus Pseudozyma hubeiensis SY62, which produces an abundant amount of the biosurfactant mannosylerythritol lipids.</title>
        <authorList>
            <person name="Konishi M."/>
            <person name="Hatada Y."/>
            <person name="Horiuchi J."/>
        </authorList>
    </citation>
    <scope>NUCLEOTIDE SEQUENCE [LARGE SCALE GENOMIC DNA]</scope>
    <source>
        <strain evidence="2">SY62</strain>
    </source>
</reference>
<accession>R9PB50</accession>
<proteinExistence type="predicted"/>
<dbReference type="HOGENOM" id="CLU_2607029_0_0_1"/>
<dbReference type="AlphaFoldDB" id="R9PB50"/>
<dbReference type="RefSeq" id="XP_012188877.1">
    <property type="nucleotide sequence ID" value="XM_012333487.1"/>
</dbReference>
<evidence type="ECO:0000313" key="1">
    <source>
        <dbReference type="EMBL" id="GAC95290.1"/>
    </source>
</evidence>
<sequence length="79" mass="8971">MHRTMAANCPLKQTKRYFRQWLSHTDACGKAKLGRGPQSRSGNCYVEPSTAALLRCLLFSRRSLAGKMTRMALQDKLVR</sequence>
<dbReference type="Proteomes" id="UP000014071">
    <property type="component" value="Unassembled WGS sequence"/>
</dbReference>
<name>R9PB50_PSEHS</name>
<gene>
    <name evidence="1" type="ORF">PHSY_002865</name>
</gene>
<evidence type="ECO:0000313" key="2">
    <source>
        <dbReference type="Proteomes" id="UP000014071"/>
    </source>
</evidence>
<dbReference type="EMBL" id="DF238792">
    <property type="protein sequence ID" value="GAC95290.1"/>
    <property type="molecule type" value="Genomic_DNA"/>
</dbReference>